<dbReference type="CDD" id="cd13962">
    <property type="entry name" value="PT_UbiA_UBIAD1"/>
    <property type="match status" value="1"/>
</dbReference>
<dbReference type="GO" id="GO:0016020">
    <property type="term" value="C:membrane"/>
    <property type="evidence" value="ECO:0007669"/>
    <property type="project" value="UniProtKB-SubCell"/>
</dbReference>
<organism evidence="10 11">
    <name type="scientific">Alkalilimnicola ehrlichii (strain ATCC BAA-1101 / DSM 17681 / MLHE-1)</name>
    <dbReference type="NCBI Taxonomy" id="187272"/>
    <lineage>
        <taxon>Bacteria</taxon>
        <taxon>Pseudomonadati</taxon>
        <taxon>Pseudomonadota</taxon>
        <taxon>Gammaproteobacteria</taxon>
        <taxon>Chromatiales</taxon>
        <taxon>Ectothiorhodospiraceae</taxon>
        <taxon>Alkalilimnicola</taxon>
    </lineage>
</organism>
<dbReference type="HOGENOM" id="CLU_043611_0_1_6"/>
<name>Q0A7T2_ALKEH</name>
<gene>
    <name evidence="10" type="ordered locus">Mlg_1759</name>
</gene>
<keyword evidence="6 9" id="KW-0812">Transmembrane</keyword>
<dbReference type="Proteomes" id="UP000001962">
    <property type="component" value="Chromosome"/>
</dbReference>
<reference evidence="11" key="1">
    <citation type="submission" date="2006-08" db="EMBL/GenBank/DDBJ databases">
        <title>Complete sequence of Alkalilimnicola ehrilichei MLHE-1.</title>
        <authorList>
            <person name="Copeland A."/>
            <person name="Lucas S."/>
            <person name="Lapidus A."/>
            <person name="Barry K."/>
            <person name="Detter J.C."/>
            <person name="Glavina del Rio T."/>
            <person name="Hammon N."/>
            <person name="Israni S."/>
            <person name="Dalin E."/>
            <person name="Tice H."/>
            <person name="Pitluck S."/>
            <person name="Sims D."/>
            <person name="Brettin T."/>
            <person name="Bruce D."/>
            <person name="Han C."/>
            <person name="Tapia R."/>
            <person name="Gilna P."/>
            <person name="Schmutz J."/>
            <person name="Larimer F."/>
            <person name="Land M."/>
            <person name="Hauser L."/>
            <person name="Kyrpides N."/>
            <person name="Mikhailova N."/>
            <person name="Oremland R.S."/>
            <person name="Hoeft S.E."/>
            <person name="Switzer-Blum J."/>
            <person name="Kulp T."/>
            <person name="King G."/>
            <person name="Tabita R."/>
            <person name="Witte B."/>
            <person name="Santini J.M."/>
            <person name="Basu P."/>
            <person name="Hollibaugh J.T."/>
            <person name="Xie G."/>
            <person name="Stolz J.F."/>
            <person name="Richardson P."/>
        </authorList>
    </citation>
    <scope>NUCLEOTIDE SEQUENCE [LARGE SCALE GENOMIC DNA]</scope>
    <source>
        <strain evidence="11">ATCC BAA-1101 / DSM 17681 / MLHE-1</strain>
    </source>
</reference>
<dbReference type="InterPro" id="IPR000537">
    <property type="entry name" value="UbiA_prenyltransferase"/>
</dbReference>
<evidence type="ECO:0000256" key="5">
    <source>
        <dbReference type="ARBA" id="ARBA00022679"/>
    </source>
</evidence>
<feature type="transmembrane region" description="Helical" evidence="9">
    <location>
        <begin position="276"/>
        <end position="297"/>
    </location>
</feature>
<dbReference type="Pfam" id="PF01040">
    <property type="entry name" value="UbiA"/>
    <property type="match status" value="1"/>
</dbReference>
<dbReference type="GO" id="GO:0042371">
    <property type="term" value="P:vitamin K biosynthetic process"/>
    <property type="evidence" value="ECO:0007669"/>
    <property type="project" value="TreeGrafter"/>
</dbReference>
<dbReference type="RefSeq" id="WP_011629499.1">
    <property type="nucleotide sequence ID" value="NC_008340.1"/>
</dbReference>
<evidence type="ECO:0000256" key="4">
    <source>
        <dbReference type="ARBA" id="ARBA00022475"/>
    </source>
</evidence>
<keyword evidence="8 9" id="KW-0472">Membrane</keyword>
<dbReference type="KEGG" id="aeh:Mlg_1759"/>
<sequence>MASGVLKGVVRAMRPPFLLLSPLCVLLGIATAVEVGVTPDPRLATLVVLGALLAHGATNLLNEYHDFRSGLDLRTTRTPFSGGSGALPAQPAAAPAVLMAALAGVGLSIALGVYLTLQAGPGLLLVGLLGVVLMVAYTPLITRSALLCLIAPGLGFALIQIGTHYVLTARFNPELFWVALTPLCLVSALLLINQFPDVEADRAVQRGHLPIRLGRPRAARVFAVLVGGAYVAPVAAVGVGGLSAGLLLALLPMPVAGLVAARVMRLARRPQALTPWLGVNVAVVLTTLLLLALGLLLV</sequence>
<keyword evidence="3" id="KW-0474">Menaquinone biosynthesis</keyword>
<keyword evidence="11" id="KW-1185">Reference proteome</keyword>
<keyword evidence="5 10" id="KW-0808">Transferase</keyword>
<evidence type="ECO:0000313" key="10">
    <source>
        <dbReference type="EMBL" id="ABI57105.1"/>
    </source>
</evidence>
<keyword evidence="7 9" id="KW-1133">Transmembrane helix</keyword>
<accession>Q0A7T2</accession>
<keyword evidence="4" id="KW-1003">Cell membrane</keyword>
<feature type="transmembrane region" description="Helical" evidence="9">
    <location>
        <begin position="121"/>
        <end position="138"/>
    </location>
</feature>
<dbReference type="GO" id="GO:0009234">
    <property type="term" value="P:menaquinone biosynthetic process"/>
    <property type="evidence" value="ECO:0007669"/>
    <property type="project" value="UniProtKB-UniPathway"/>
</dbReference>
<dbReference type="OrthoDB" id="3344514at2"/>
<dbReference type="InterPro" id="IPR044878">
    <property type="entry name" value="UbiA_sf"/>
</dbReference>
<dbReference type="PANTHER" id="PTHR13929">
    <property type="entry name" value="1,4-DIHYDROXY-2-NAPHTHOATE OCTAPRENYLTRANSFERASE"/>
    <property type="match status" value="1"/>
</dbReference>
<dbReference type="PANTHER" id="PTHR13929:SF0">
    <property type="entry name" value="UBIA PRENYLTRANSFERASE DOMAIN-CONTAINING PROTEIN 1"/>
    <property type="match status" value="1"/>
</dbReference>
<dbReference type="PIRSF" id="PIRSF005355">
    <property type="entry name" value="UBIAD1"/>
    <property type="match status" value="1"/>
</dbReference>
<comment type="subcellular location">
    <subcellularLocation>
        <location evidence="1">Membrane</location>
        <topology evidence="1">Multi-pass membrane protein</topology>
    </subcellularLocation>
</comment>
<dbReference type="InterPro" id="IPR026046">
    <property type="entry name" value="UBIAD1"/>
</dbReference>
<dbReference type="eggNOG" id="COG1575">
    <property type="taxonomic scope" value="Bacteria"/>
</dbReference>
<dbReference type="GO" id="GO:0004659">
    <property type="term" value="F:prenyltransferase activity"/>
    <property type="evidence" value="ECO:0007669"/>
    <property type="project" value="InterPro"/>
</dbReference>
<feature type="transmembrane region" description="Helical" evidence="9">
    <location>
        <begin position="145"/>
        <end position="163"/>
    </location>
</feature>
<evidence type="ECO:0000256" key="7">
    <source>
        <dbReference type="ARBA" id="ARBA00022989"/>
    </source>
</evidence>
<protein>
    <submittedName>
        <fullName evidence="10">UbiA prenyltransferase</fullName>
    </submittedName>
</protein>
<feature type="transmembrane region" description="Helical" evidence="9">
    <location>
        <begin position="96"/>
        <end position="115"/>
    </location>
</feature>
<evidence type="ECO:0000313" key="11">
    <source>
        <dbReference type="Proteomes" id="UP000001962"/>
    </source>
</evidence>
<evidence type="ECO:0000256" key="6">
    <source>
        <dbReference type="ARBA" id="ARBA00022692"/>
    </source>
</evidence>
<evidence type="ECO:0000256" key="2">
    <source>
        <dbReference type="ARBA" id="ARBA00004863"/>
    </source>
</evidence>
<evidence type="ECO:0000256" key="8">
    <source>
        <dbReference type="ARBA" id="ARBA00023136"/>
    </source>
</evidence>
<evidence type="ECO:0000256" key="9">
    <source>
        <dbReference type="SAM" id="Phobius"/>
    </source>
</evidence>
<comment type="pathway">
    <text evidence="2">Quinol/quinone metabolism; menaquinone biosynthesis.</text>
</comment>
<dbReference type="Gene3D" id="1.10.357.140">
    <property type="entry name" value="UbiA prenyltransferase"/>
    <property type="match status" value="1"/>
</dbReference>
<dbReference type="UniPathway" id="UPA00079"/>
<feature type="transmembrane region" description="Helical" evidence="9">
    <location>
        <begin position="42"/>
        <end position="61"/>
    </location>
</feature>
<feature type="transmembrane region" description="Helical" evidence="9">
    <location>
        <begin position="175"/>
        <end position="196"/>
    </location>
</feature>
<dbReference type="EMBL" id="CP000453">
    <property type="protein sequence ID" value="ABI57105.1"/>
    <property type="molecule type" value="Genomic_DNA"/>
</dbReference>
<evidence type="ECO:0000256" key="1">
    <source>
        <dbReference type="ARBA" id="ARBA00004141"/>
    </source>
</evidence>
<dbReference type="AlphaFoldDB" id="Q0A7T2"/>
<proteinExistence type="predicted"/>
<evidence type="ECO:0000256" key="3">
    <source>
        <dbReference type="ARBA" id="ARBA00022428"/>
    </source>
</evidence>